<sequence>MRLWRSLVLKKFWAFRIPGNTQNTTLLQILSITSSRPVSIGVGLSLPSCFGNQIQTKISRAKMSGDDTFCDQTMGAAEDNAEILNADSASKDVKEPPVQAESSQKVEAEKPLPKLTAAEFKAYNRLAVIMDQYHNHFRATWTEIITGLRKSRPKNQSLRQFLSIAQGFCRMLDAHHNIEESYFFPILAKKMPAFQKHNKEHGEMIAHHRQIHKGLDKFEDYVNACKSGEKDFVASDMLELMESFEKVLWQHLDEEVQQLGAENMRKYWTLEELKMIPM</sequence>
<comment type="caution">
    <text evidence="3">The sequence shown here is derived from an EMBL/GenBank/DDBJ whole genome shotgun (WGS) entry which is preliminary data.</text>
</comment>
<evidence type="ECO:0000259" key="2">
    <source>
        <dbReference type="Pfam" id="PF01814"/>
    </source>
</evidence>
<dbReference type="Pfam" id="PF01814">
    <property type="entry name" value="Hemerythrin"/>
    <property type="match status" value="1"/>
</dbReference>
<accession>A0A7C8J2H0</accession>
<feature type="region of interest" description="Disordered" evidence="1">
    <location>
        <begin position="87"/>
        <end position="107"/>
    </location>
</feature>
<evidence type="ECO:0000256" key="1">
    <source>
        <dbReference type="SAM" id="MobiDB-lite"/>
    </source>
</evidence>
<gene>
    <name evidence="3" type="ORF">TWF102_001752</name>
</gene>
<evidence type="ECO:0000313" key="4">
    <source>
        <dbReference type="Proteomes" id="UP000475325"/>
    </source>
</evidence>
<dbReference type="InterPro" id="IPR012312">
    <property type="entry name" value="Hemerythrin-like"/>
</dbReference>
<evidence type="ECO:0000313" key="3">
    <source>
        <dbReference type="EMBL" id="KAF3081184.1"/>
    </source>
</evidence>
<dbReference type="Proteomes" id="UP000475325">
    <property type="component" value="Unassembled WGS sequence"/>
</dbReference>
<organism evidence="3 4">
    <name type="scientific">Orbilia oligospora</name>
    <name type="common">Nematode-trapping fungus</name>
    <name type="synonym">Arthrobotrys oligospora</name>
    <dbReference type="NCBI Taxonomy" id="2813651"/>
    <lineage>
        <taxon>Eukaryota</taxon>
        <taxon>Fungi</taxon>
        <taxon>Dikarya</taxon>
        <taxon>Ascomycota</taxon>
        <taxon>Pezizomycotina</taxon>
        <taxon>Orbiliomycetes</taxon>
        <taxon>Orbiliales</taxon>
        <taxon>Orbiliaceae</taxon>
        <taxon>Orbilia</taxon>
    </lineage>
</organism>
<dbReference type="PANTHER" id="PTHR38048">
    <property type="entry name" value="EXPRESSED PROTEIN"/>
    <property type="match status" value="1"/>
</dbReference>
<dbReference type="Gene3D" id="1.20.120.520">
    <property type="entry name" value="nmb1532 protein domain like"/>
    <property type="match status" value="1"/>
</dbReference>
<protein>
    <recommendedName>
        <fullName evidence="2">Hemerythrin-like domain-containing protein</fullName>
    </recommendedName>
</protein>
<dbReference type="AlphaFoldDB" id="A0A7C8J2H0"/>
<reference evidence="3 4" key="1">
    <citation type="submission" date="2019-06" db="EMBL/GenBank/DDBJ databases">
        <authorList>
            <person name="Palmer J.M."/>
        </authorList>
    </citation>
    <scope>NUCLEOTIDE SEQUENCE [LARGE SCALE GENOMIC DNA]</scope>
    <source>
        <strain evidence="3 4">TWF102</strain>
    </source>
</reference>
<feature type="domain" description="Hemerythrin-like" evidence="2">
    <location>
        <begin position="129"/>
        <end position="257"/>
    </location>
</feature>
<name>A0A7C8J2H0_ORBOL</name>
<dbReference type="InterPro" id="IPR053206">
    <property type="entry name" value="Dimeric_xanthone_biosynth"/>
</dbReference>
<proteinExistence type="predicted"/>
<dbReference type="EMBL" id="WIQW01000129">
    <property type="protein sequence ID" value="KAF3081184.1"/>
    <property type="molecule type" value="Genomic_DNA"/>
</dbReference>
<dbReference type="PANTHER" id="PTHR38048:SF1">
    <property type="entry name" value="HEMERYTHRIN-LIKE DOMAIN-CONTAINING PROTEIN"/>
    <property type="match status" value="1"/>
</dbReference>
<dbReference type="CDD" id="cd12108">
    <property type="entry name" value="Hr-like"/>
    <property type="match status" value="1"/>
</dbReference>